<proteinExistence type="predicted"/>
<dbReference type="AlphaFoldDB" id="A0AAI9YSV1"/>
<dbReference type="RefSeq" id="XP_060311122.1">
    <property type="nucleotide sequence ID" value="XM_060457957.1"/>
</dbReference>
<reference evidence="1 2" key="1">
    <citation type="submission" date="2016-10" db="EMBL/GenBank/DDBJ databases">
        <title>The genome sequence of Colletotrichum fioriniae PJ7.</title>
        <authorList>
            <person name="Baroncelli R."/>
        </authorList>
    </citation>
    <scope>NUCLEOTIDE SEQUENCE [LARGE SCALE GENOMIC DNA]</scope>
    <source>
        <strain evidence="1 2">IMI 309622</strain>
    </source>
</reference>
<name>A0AAI9YSV1_9PEZI</name>
<evidence type="ECO:0000313" key="1">
    <source>
        <dbReference type="EMBL" id="KAK1522088.1"/>
    </source>
</evidence>
<keyword evidence="2" id="KW-1185">Reference proteome</keyword>
<dbReference type="Proteomes" id="UP001240678">
    <property type="component" value="Unassembled WGS sequence"/>
</dbReference>
<dbReference type="GeneID" id="85341504"/>
<accession>A0AAI9YSV1</accession>
<evidence type="ECO:0000313" key="2">
    <source>
        <dbReference type="Proteomes" id="UP001240678"/>
    </source>
</evidence>
<protein>
    <submittedName>
        <fullName evidence="1">Uncharacterized protein</fullName>
    </submittedName>
</protein>
<dbReference type="EMBL" id="MOOE01000010">
    <property type="protein sequence ID" value="KAK1522088.1"/>
    <property type="molecule type" value="Genomic_DNA"/>
</dbReference>
<sequence>MDGLEPVDLYMVRQASFTFWHIYQGKEVEKFWRSEATSRARRTGNFVKAATVLRARQHAFCSQGLTRRLSRATYRHKYYQYTKQDEMHCSRCEVPYRHLVFSAE</sequence>
<organism evidence="1 2">
    <name type="scientific">Colletotrichum costaricense</name>
    <dbReference type="NCBI Taxonomy" id="1209916"/>
    <lineage>
        <taxon>Eukaryota</taxon>
        <taxon>Fungi</taxon>
        <taxon>Dikarya</taxon>
        <taxon>Ascomycota</taxon>
        <taxon>Pezizomycotina</taxon>
        <taxon>Sordariomycetes</taxon>
        <taxon>Hypocreomycetidae</taxon>
        <taxon>Glomerellales</taxon>
        <taxon>Glomerellaceae</taxon>
        <taxon>Colletotrichum</taxon>
        <taxon>Colletotrichum acutatum species complex</taxon>
    </lineage>
</organism>
<comment type="caution">
    <text evidence="1">The sequence shown here is derived from an EMBL/GenBank/DDBJ whole genome shotgun (WGS) entry which is preliminary data.</text>
</comment>
<gene>
    <name evidence="1" type="ORF">CCOS01_09800</name>
</gene>